<reference evidence="6 7" key="1">
    <citation type="submission" date="2019-08" db="EMBL/GenBank/DDBJ databases">
        <title>Deep-cultivation of Planctomycetes and their phenomic and genomic characterization uncovers novel biology.</title>
        <authorList>
            <person name="Wiegand S."/>
            <person name="Jogler M."/>
            <person name="Boedeker C."/>
            <person name="Pinto D."/>
            <person name="Vollmers J."/>
            <person name="Rivas-Marin E."/>
            <person name="Kohn T."/>
            <person name="Peeters S.H."/>
            <person name="Heuer A."/>
            <person name="Rast P."/>
            <person name="Oberbeckmann S."/>
            <person name="Bunk B."/>
            <person name="Jeske O."/>
            <person name="Meyerdierks A."/>
            <person name="Storesund J.E."/>
            <person name="Kallscheuer N."/>
            <person name="Luecker S."/>
            <person name="Lage O.M."/>
            <person name="Pohl T."/>
            <person name="Merkel B.J."/>
            <person name="Hornburger P."/>
            <person name="Mueller R.-W."/>
            <person name="Bruemmer F."/>
            <person name="Labrenz M."/>
            <person name="Spormann A.M."/>
            <person name="Op den Camp H."/>
            <person name="Overmann J."/>
            <person name="Amann R."/>
            <person name="Jetten M.S.M."/>
            <person name="Mascher T."/>
            <person name="Medema M.H."/>
            <person name="Devos D.P."/>
            <person name="Kaster A.-K."/>
            <person name="Ovreas L."/>
            <person name="Rohde M."/>
            <person name="Galperin M.Y."/>
            <person name="Jogler C."/>
        </authorList>
    </citation>
    <scope>NUCLEOTIDE SEQUENCE [LARGE SCALE GENOMIC DNA]</scope>
    <source>
        <strain evidence="6 7">FC18</strain>
    </source>
</reference>
<protein>
    <submittedName>
        <fullName evidence="6">Catabolite control protein A</fullName>
    </submittedName>
</protein>
<evidence type="ECO:0000256" key="3">
    <source>
        <dbReference type="ARBA" id="ARBA00023125"/>
    </source>
</evidence>
<keyword evidence="1" id="KW-0678">Repressor</keyword>
<dbReference type="InterPro" id="IPR046335">
    <property type="entry name" value="LacI/GalR-like_sensor"/>
</dbReference>
<dbReference type="PANTHER" id="PTHR30146:SF148">
    <property type="entry name" value="HTH-TYPE TRANSCRIPTIONAL REPRESSOR PURR-RELATED"/>
    <property type="match status" value="1"/>
</dbReference>
<dbReference type="SUPFAM" id="SSF47413">
    <property type="entry name" value="lambda repressor-like DNA-binding domains"/>
    <property type="match status" value="1"/>
</dbReference>
<name>A0A5B9PD48_9BACT</name>
<dbReference type="EMBL" id="CP042912">
    <property type="protein sequence ID" value="QEG20943.1"/>
    <property type="molecule type" value="Genomic_DNA"/>
</dbReference>
<dbReference type="Pfam" id="PF13377">
    <property type="entry name" value="Peripla_BP_3"/>
    <property type="match status" value="1"/>
</dbReference>
<dbReference type="STRING" id="980251.GCA_001642875_02907"/>
<evidence type="ECO:0000256" key="4">
    <source>
        <dbReference type="ARBA" id="ARBA00023163"/>
    </source>
</evidence>
<dbReference type="Proteomes" id="UP000322214">
    <property type="component" value="Chromosome"/>
</dbReference>
<dbReference type="PANTHER" id="PTHR30146">
    <property type="entry name" value="LACI-RELATED TRANSCRIPTIONAL REPRESSOR"/>
    <property type="match status" value="1"/>
</dbReference>
<dbReference type="AlphaFoldDB" id="A0A5B9PD48"/>
<gene>
    <name evidence="6" type="primary">ccpA</name>
    <name evidence="6" type="ORF">MFFC18_07940</name>
</gene>
<evidence type="ECO:0000256" key="2">
    <source>
        <dbReference type="ARBA" id="ARBA00023015"/>
    </source>
</evidence>
<proteinExistence type="predicted"/>
<keyword evidence="7" id="KW-1185">Reference proteome</keyword>
<sequence>MNKKSVTITDIAKRANVSKSTVSRVINNSTPVNPEKRDAVLAAMKELHFEPNIFARGLASGQSRTIGVMTQNIGSPFYDAISQGILTSLATTDYSPIFADGRWRAETGIAAAETLLGRMVDGLIVVGSRLPEDELDELKDRVPTLIVGREIDGWENLCLFLDNERAGYEATKLLIGLGHKQIVHISGIEDHQDAIRRKAGYRRALEEAGLPVDPELICDGEFDGDSGVNAIENLLNKGIKFTAVFAANDMTALGARLALYRRGIRVPEDVSIVGFDDQAESAFFTPPLTTVKQPANEMGVAAAVAMIKLIADEEYKLPNLESKVVVRESTMARD</sequence>
<evidence type="ECO:0000259" key="5">
    <source>
        <dbReference type="PROSITE" id="PS50932"/>
    </source>
</evidence>
<dbReference type="Gene3D" id="1.10.260.40">
    <property type="entry name" value="lambda repressor-like DNA-binding domains"/>
    <property type="match status" value="1"/>
</dbReference>
<dbReference type="GO" id="GO:0003700">
    <property type="term" value="F:DNA-binding transcription factor activity"/>
    <property type="evidence" value="ECO:0007669"/>
    <property type="project" value="TreeGrafter"/>
</dbReference>
<keyword evidence="3" id="KW-0238">DNA-binding</keyword>
<dbReference type="OrthoDB" id="269117at2"/>
<accession>A0A5B9PD48</accession>
<dbReference type="KEGG" id="mff:MFFC18_07940"/>
<evidence type="ECO:0000256" key="1">
    <source>
        <dbReference type="ARBA" id="ARBA00022491"/>
    </source>
</evidence>
<dbReference type="Pfam" id="PF00356">
    <property type="entry name" value="LacI"/>
    <property type="match status" value="1"/>
</dbReference>
<dbReference type="InterPro" id="IPR028082">
    <property type="entry name" value="Peripla_BP_I"/>
</dbReference>
<evidence type="ECO:0000313" key="6">
    <source>
        <dbReference type="EMBL" id="QEG20943.1"/>
    </source>
</evidence>
<dbReference type="InterPro" id="IPR000843">
    <property type="entry name" value="HTH_LacI"/>
</dbReference>
<dbReference type="Gene3D" id="3.40.50.2300">
    <property type="match status" value="2"/>
</dbReference>
<feature type="domain" description="HTH lacI-type" evidence="5">
    <location>
        <begin position="6"/>
        <end position="60"/>
    </location>
</feature>
<dbReference type="PROSITE" id="PS50932">
    <property type="entry name" value="HTH_LACI_2"/>
    <property type="match status" value="1"/>
</dbReference>
<dbReference type="PRINTS" id="PR00036">
    <property type="entry name" value="HTHLACI"/>
</dbReference>
<dbReference type="GO" id="GO:0000976">
    <property type="term" value="F:transcription cis-regulatory region binding"/>
    <property type="evidence" value="ECO:0007669"/>
    <property type="project" value="TreeGrafter"/>
</dbReference>
<dbReference type="RefSeq" id="WP_075085128.1">
    <property type="nucleotide sequence ID" value="NZ_CP042912.1"/>
</dbReference>
<dbReference type="InterPro" id="IPR010982">
    <property type="entry name" value="Lambda_DNA-bd_dom_sf"/>
</dbReference>
<dbReference type="PROSITE" id="PS00356">
    <property type="entry name" value="HTH_LACI_1"/>
    <property type="match status" value="1"/>
</dbReference>
<dbReference type="CDD" id="cd06290">
    <property type="entry name" value="PBP1_LacI-like"/>
    <property type="match status" value="1"/>
</dbReference>
<dbReference type="SMART" id="SM00354">
    <property type="entry name" value="HTH_LACI"/>
    <property type="match status" value="1"/>
</dbReference>
<dbReference type="CDD" id="cd01392">
    <property type="entry name" value="HTH_LacI"/>
    <property type="match status" value="1"/>
</dbReference>
<evidence type="ECO:0000313" key="7">
    <source>
        <dbReference type="Proteomes" id="UP000322214"/>
    </source>
</evidence>
<keyword evidence="4" id="KW-0804">Transcription</keyword>
<keyword evidence="2" id="KW-0805">Transcription regulation</keyword>
<dbReference type="SUPFAM" id="SSF53822">
    <property type="entry name" value="Periplasmic binding protein-like I"/>
    <property type="match status" value="1"/>
</dbReference>
<organism evidence="6 7">
    <name type="scientific">Mariniblastus fucicola</name>
    <dbReference type="NCBI Taxonomy" id="980251"/>
    <lineage>
        <taxon>Bacteria</taxon>
        <taxon>Pseudomonadati</taxon>
        <taxon>Planctomycetota</taxon>
        <taxon>Planctomycetia</taxon>
        <taxon>Pirellulales</taxon>
        <taxon>Pirellulaceae</taxon>
        <taxon>Mariniblastus</taxon>
    </lineage>
</organism>